<comment type="caution">
    <text evidence="1">The sequence shown here is derived from an EMBL/GenBank/DDBJ whole genome shotgun (WGS) entry which is preliminary data.</text>
</comment>
<keyword evidence="2" id="KW-1185">Reference proteome</keyword>
<proteinExistence type="predicted"/>
<protein>
    <submittedName>
        <fullName evidence="1">Uncharacterized protein</fullName>
    </submittedName>
</protein>
<dbReference type="Proteomes" id="UP001445335">
    <property type="component" value="Unassembled WGS sequence"/>
</dbReference>
<evidence type="ECO:0000313" key="2">
    <source>
        <dbReference type="Proteomes" id="UP001445335"/>
    </source>
</evidence>
<reference evidence="1 2" key="1">
    <citation type="journal article" date="2024" name="Nat. Commun.">
        <title>Phylogenomics reveals the evolutionary origins of lichenization in chlorophyte algae.</title>
        <authorList>
            <person name="Puginier C."/>
            <person name="Libourel C."/>
            <person name="Otte J."/>
            <person name="Skaloud P."/>
            <person name="Haon M."/>
            <person name="Grisel S."/>
            <person name="Petersen M."/>
            <person name="Berrin J.G."/>
            <person name="Delaux P.M."/>
            <person name="Dal Grande F."/>
            <person name="Keller J."/>
        </authorList>
    </citation>
    <scope>NUCLEOTIDE SEQUENCE [LARGE SCALE GENOMIC DNA]</scope>
    <source>
        <strain evidence="1 2">SAG 245.80</strain>
    </source>
</reference>
<dbReference type="AlphaFoldDB" id="A0AAW1S0Y3"/>
<evidence type="ECO:0000313" key="1">
    <source>
        <dbReference type="EMBL" id="KAK9839660.1"/>
    </source>
</evidence>
<accession>A0AAW1S0Y3</accession>
<organism evidence="1 2">
    <name type="scientific">Elliptochloris bilobata</name>
    <dbReference type="NCBI Taxonomy" id="381761"/>
    <lineage>
        <taxon>Eukaryota</taxon>
        <taxon>Viridiplantae</taxon>
        <taxon>Chlorophyta</taxon>
        <taxon>core chlorophytes</taxon>
        <taxon>Trebouxiophyceae</taxon>
        <taxon>Trebouxiophyceae incertae sedis</taxon>
        <taxon>Elliptochloris clade</taxon>
        <taxon>Elliptochloris</taxon>
    </lineage>
</organism>
<gene>
    <name evidence="1" type="ORF">WJX81_004264</name>
</gene>
<dbReference type="EMBL" id="JALJOU010000015">
    <property type="protein sequence ID" value="KAK9839660.1"/>
    <property type="molecule type" value="Genomic_DNA"/>
</dbReference>
<name>A0AAW1S0Y3_9CHLO</name>
<sequence length="167" mass="18822">MVSVHDPRLRAVFGRHPGPPLGQGHCRGCSEAGYHCQQVKGATIAEAARYYLFLARRIEGAKGPPEFKAHCMAAFNERYDEIFKPELQLALFLHPHYRAAVWKKFNILEVYTTAACCAQRLGKTQAELAQLGSGMRAHSRWRRRPAIHKFDAAAVVDRFMRGLSTTQ</sequence>